<evidence type="ECO:0000256" key="2">
    <source>
        <dbReference type="ARBA" id="ARBA00022723"/>
    </source>
</evidence>
<feature type="domain" description="C2H2-type" evidence="12">
    <location>
        <begin position="32"/>
        <end position="61"/>
    </location>
</feature>
<evidence type="ECO:0000256" key="7">
    <source>
        <dbReference type="ARBA" id="ARBA00023125"/>
    </source>
</evidence>
<feature type="domain" description="C2H2-type" evidence="12">
    <location>
        <begin position="206"/>
        <end position="233"/>
    </location>
</feature>
<dbReference type="GO" id="GO:0000981">
    <property type="term" value="F:DNA-binding transcription factor activity, RNA polymerase II-specific"/>
    <property type="evidence" value="ECO:0007669"/>
    <property type="project" value="TreeGrafter"/>
</dbReference>
<evidence type="ECO:0000256" key="5">
    <source>
        <dbReference type="ARBA" id="ARBA00022833"/>
    </source>
</evidence>
<feature type="domain" description="C2H2-type" evidence="12">
    <location>
        <begin position="122"/>
        <end position="145"/>
    </location>
</feature>
<dbReference type="AlphaFoldDB" id="A0AAW2EME8"/>
<gene>
    <name evidence="13" type="ORF">PUN28_016507</name>
</gene>
<feature type="domain" description="C2H2-type" evidence="12">
    <location>
        <begin position="235"/>
        <end position="265"/>
    </location>
</feature>
<dbReference type="GO" id="GO:0005634">
    <property type="term" value="C:nucleus"/>
    <property type="evidence" value="ECO:0007669"/>
    <property type="project" value="UniProtKB-SubCell"/>
</dbReference>
<organism evidence="13 14">
    <name type="scientific">Cardiocondyla obscurior</name>
    <dbReference type="NCBI Taxonomy" id="286306"/>
    <lineage>
        <taxon>Eukaryota</taxon>
        <taxon>Metazoa</taxon>
        <taxon>Ecdysozoa</taxon>
        <taxon>Arthropoda</taxon>
        <taxon>Hexapoda</taxon>
        <taxon>Insecta</taxon>
        <taxon>Pterygota</taxon>
        <taxon>Neoptera</taxon>
        <taxon>Endopterygota</taxon>
        <taxon>Hymenoptera</taxon>
        <taxon>Apocrita</taxon>
        <taxon>Aculeata</taxon>
        <taxon>Formicoidea</taxon>
        <taxon>Formicidae</taxon>
        <taxon>Myrmicinae</taxon>
        <taxon>Cardiocondyla</taxon>
    </lineage>
</organism>
<evidence type="ECO:0000313" key="13">
    <source>
        <dbReference type="EMBL" id="KAL0104904.1"/>
    </source>
</evidence>
<keyword evidence="14" id="KW-1185">Reference proteome</keyword>
<evidence type="ECO:0000256" key="11">
    <source>
        <dbReference type="SAM" id="MobiDB-lite"/>
    </source>
</evidence>
<keyword evidence="5" id="KW-0862">Zinc</keyword>
<keyword evidence="9" id="KW-0539">Nucleus</keyword>
<dbReference type="GO" id="GO:0000977">
    <property type="term" value="F:RNA polymerase II transcription regulatory region sequence-specific DNA binding"/>
    <property type="evidence" value="ECO:0007669"/>
    <property type="project" value="TreeGrafter"/>
</dbReference>
<keyword evidence="7" id="KW-0238">DNA-binding</keyword>
<keyword evidence="4 10" id="KW-0863">Zinc-finger</keyword>
<feature type="region of interest" description="Disordered" evidence="11">
    <location>
        <begin position="287"/>
        <end position="306"/>
    </location>
</feature>
<dbReference type="InterPro" id="IPR036236">
    <property type="entry name" value="Znf_C2H2_sf"/>
</dbReference>
<evidence type="ECO:0000259" key="12">
    <source>
        <dbReference type="PROSITE" id="PS50157"/>
    </source>
</evidence>
<evidence type="ECO:0000256" key="3">
    <source>
        <dbReference type="ARBA" id="ARBA00022737"/>
    </source>
</evidence>
<dbReference type="PROSITE" id="PS50157">
    <property type="entry name" value="ZINC_FINGER_C2H2_2"/>
    <property type="match status" value="9"/>
</dbReference>
<evidence type="ECO:0000256" key="10">
    <source>
        <dbReference type="PROSITE-ProRule" id="PRU00042"/>
    </source>
</evidence>
<dbReference type="Gene3D" id="3.30.160.60">
    <property type="entry name" value="Classic Zinc Finger"/>
    <property type="match status" value="6"/>
</dbReference>
<dbReference type="Proteomes" id="UP001430953">
    <property type="component" value="Unassembled WGS sequence"/>
</dbReference>
<protein>
    <recommendedName>
        <fullName evidence="12">C2H2-type domain-containing protein</fullName>
    </recommendedName>
</protein>
<evidence type="ECO:0000256" key="8">
    <source>
        <dbReference type="ARBA" id="ARBA00023163"/>
    </source>
</evidence>
<dbReference type="Pfam" id="PF00096">
    <property type="entry name" value="zf-C2H2"/>
    <property type="match status" value="6"/>
</dbReference>
<proteinExistence type="predicted"/>
<dbReference type="PANTHER" id="PTHR24409">
    <property type="entry name" value="ZINC FINGER PROTEIN 142"/>
    <property type="match status" value="1"/>
</dbReference>
<evidence type="ECO:0000313" key="14">
    <source>
        <dbReference type="Proteomes" id="UP001430953"/>
    </source>
</evidence>
<evidence type="ECO:0000256" key="6">
    <source>
        <dbReference type="ARBA" id="ARBA00023015"/>
    </source>
</evidence>
<dbReference type="EMBL" id="JADYXP020000019">
    <property type="protein sequence ID" value="KAL0104904.1"/>
    <property type="molecule type" value="Genomic_DNA"/>
</dbReference>
<dbReference type="SUPFAM" id="SSF57667">
    <property type="entry name" value="beta-beta-alpha zinc fingers"/>
    <property type="match status" value="5"/>
</dbReference>
<dbReference type="PROSITE" id="PS00028">
    <property type="entry name" value="ZINC_FINGER_C2H2_1"/>
    <property type="match status" value="8"/>
</dbReference>
<feature type="domain" description="C2H2-type" evidence="12">
    <location>
        <begin position="177"/>
        <end position="207"/>
    </location>
</feature>
<feature type="domain" description="C2H2-type" evidence="12">
    <location>
        <begin position="62"/>
        <end position="91"/>
    </location>
</feature>
<feature type="domain" description="C2H2-type" evidence="12">
    <location>
        <begin position="93"/>
        <end position="121"/>
    </location>
</feature>
<evidence type="ECO:0000256" key="1">
    <source>
        <dbReference type="ARBA" id="ARBA00004123"/>
    </source>
</evidence>
<sequence length="349" mass="41248">MGQIKEENHSKVVFDKNDHISGIQTEKNIKQYKCKYSNCQVTCSKPSKLERHIRSHTGEKPYKCTHFGCIKSYTNSSHLKRHFETHNLIKKVYKCPECSKSISNLHNLKRHCKKLHSQEKKICCKECNITFNKKYQLVQHQTTHSIKPITYKCDKCSKSFSTNRTLQRHQIIHEKIYFCTEPGCTKVFDKWTLLRTHRKVNHVRQYKCESCAKVFLNKSRFKLHSKTHLENRQVLPCSYDNCNRVYYFKSNLTEHIRTKHLGKKFYCDICSMGFTTKQKLIKHIQHHYESKKKKERAQQKKRKDVGIPKKSVISALIGVNLPHHLEKMILKRETVIKDITEVVKSDASL</sequence>
<evidence type="ECO:0000256" key="9">
    <source>
        <dbReference type="ARBA" id="ARBA00023242"/>
    </source>
</evidence>
<feature type="domain" description="C2H2-type" evidence="12">
    <location>
        <begin position="151"/>
        <end position="173"/>
    </location>
</feature>
<keyword evidence="2" id="KW-0479">Metal-binding</keyword>
<feature type="compositionally biased region" description="Basic residues" evidence="11">
    <location>
        <begin position="287"/>
        <end position="303"/>
    </location>
</feature>
<keyword evidence="8" id="KW-0804">Transcription</keyword>
<dbReference type="PANTHER" id="PTHR24409:SF295">
    <property type="entry name" value="AZ2-RELATED"/>
    <property type="match status" value="1"/>
</dbReference>
<dbReference type="InterPro" id="IPR013087">
    <property type="entry name" value="Znf_C2H2_type"/>
</dbReference>
<evidence type="ECO:0000256" key="4">
    <source>
        <dbReference type="ARBA" id="ARBA00022771"/>
    </source>
</evidence>
<dbReference type="FunFam" id="3.30.160.60:FF:000100">
    <property type="entry name" value="Zinc finger 45-like"/>
    <property type="match status" value="1"/>
</dbReference>
<keyword evidence="3" id="KW-0677">Repeat</keyword>
<dbReference type="SMART" id="SM00355">
    <property type="entry name" value="ZnF_C2H2"/>
    <property type="match status" value="9"/>
</dbReference>
<accession>A0AAW2EME8</accession>
<feature type="domain" description="C2H2-type" evidence="12">
    <location>
        <begin position="265"/>
        <end position="292"/>
    </location>
</feature>
<keyword evidence="6" id="KW-0805">Transcription regulation</keyword>
<dbReference type="FunFam" id="3.30.160.60:FF:001228">
    <property type="entry name" value="Zinc finger protein 236"/>
    <property type="match status" value="1"/>
</dbReference>
<reference evidence="13 14" key="1">
    <citation type="submission" date="2023-03" db="EMBL/GenBank/DDBJ databases">
        <title>High recombination rates correlate with genetic variation in Cardiocondyla obscurior ants.</title>
        <authorList>
            <person name="Errbii M."/>
        </authorList>
    </citation>
    <scope>NUCLEOTIDE SEQUENCE [LARGE SCALE GENOMIC DNA]</scope>
    <source>
        <strain evidence="13">Alpha-2009</strain>
        <tissue evidence="13">Whole body</tissue>
    </source>
</reference>
<comment type="caution">
    <text evidence="13">The sequence shown here is derived from an EMBL/GenBank/DDBJ whole genome shotgun (WGS) entry which is preliminary data.</text>
</comment>
<name>A0AAW2EME8_9HYME</name>
<comment type="subcellular location">
    <subcellularLocation>
        <location evidence="1">Nucleus</location>
    </subcellularLocation>
</comment>
<dbReference type="GO" id="GO:0008270">
    <property type="term" value="F:zinc ion binding"/>
    <property type="evidence" value="ECO:0007669"/>
    <property type="project" value="UniProtKB-KW"/>
</dbReference>